<dbReference type="GO" id="GO:0006491">
    <property type="term" value="P:N-glycan processing"/>
    <property type="evidence" value="ECO:0007669"/>
    <property type="project" value="TreeGrafter"/>
</dbReference>
<proteinExistence type="predicted"/>
<dbReference type="PANTHER" id="PTHR12630:SF1">
    <property type="entry name" value="GLUCOSIDASE 2 SUBUNIT BETA"/>
    <property type="match status" value="1"/>
</dbReference>
<dbReference type="Gene3D" id="2.70.130.10">
    <property type="entry name" value="Mannose-6-phosphate receptor binding domain"/>
    <property type="match status" value="1"/>
</dbReference>
<dbReference type="Proteomes" id="UP000191518">
    <property type="component" value="Unassembled WGS sequence"/>
</dbReference>
<dbReference type="Pfam" id="PF12999">
    <property type="entry name" value="PRKCSH-like"/>
    <property type="match status" value="2"/>
</dbReference>
<keyword evidence="5" id="KW-0175">Coiled coil</keyword>
<dbReference type="AlphaFoldDB" id="A0A1V6S001"/>
<keyword evidence="4" id="KW-1015">Disulfide bond</keyword>
<dbReference type="InterPro" id="IPR044865">
    <property type="entry name" value="MRH_dom"/>
</dbReference>
<gene>
    <name evidence="8" type="ORF">PENVUL_c014G02485</name>
</gene>
<comment type="caution">
    <text evidence="8">The sequence shown here is derived from an EMBL/GenBank/DDBJ whole genome shotgun (WGS) entry which is preliminary data.</text>
</comment>
<feature type="signal peptide" evidence="6">
    <location>
        <begin position="1"/>
        <end position="19"/>
    </location>
</feature>
<dbReference type="SUPFAM" id="SSF50911">
    <property type="entry name" value="Mannose 6-phosphate receptor domain"/>
    <property type="match status" value="1"/>
</dbReference>
<feature type="coiled-coil region" evidence="5">
    <location>
        <begin position="189"/>
        <end position="282"/>
    </location>
</feature>
<protein>
    <recommendedName>
        <fullName evidence="1">Glucosidase 2 subunit beta</fullName>
    </recommendedName>
</protein>
<dbReference type="InterPro" id="IPR009011">
    <property type="entry name" value="Man6P_isomerase_rcpt-bd_dom_sf"/>
</dbReference>
<dbReference type="Pfam" id="PF13015">
    <property type="entry name" value="PRKCSH_1"/>
    <property type="match status" value="1"/>
</dbReference>
<dbReference type="OrthoDB" id="28322at2759"/>
<evidence type="ECO:0000313" key="9">
    <source>
        <dbReference type="Proteomes" id="UP000191518"/>
    </source>
</evidence>
<dbReference type="InterPro" id="IPR036055">
    <property type="entry name" value="LDL_receptor-like_sf"/>
</dbReference>
<keyword evidence="2 6" id="KW-0732">Signal</keyword>
<evidence type="ECO:0000259" key="7">
    <source>
        <dbReference type="PROSITE" id="PS51914"/>
    </source>
</evidence>
<dbReference type="GO" id="GO:0017177">
    <property type="term" value="C:glucosidase II complex"/>
    <property type="evidence" value="ECO:0007669"/>
    <property type="project" value="TreeGrafter"/>
</dbReference>
<dbReference type="STRING" id="29845.A0A1V6S001"/>
<dbReference type="PANTHER" id="PTHR12630">
    <property type="entry name" value="N-LINKED OLIGOSACCHARIDE PROCESSING"/>
    <property type="match status" value="1"/>
</dbReference>
<dbReference type="EMBL" id="MDYP01000014">
    <property type="protein sequence ID" value="OQE07335.1"/>
    <property type="molecule type" value="Genomic_DNA"/>
</dbReference>
<evidence type="ECO:0000256" key="1">
    <source>
        <dbReference type="ARBA" id="ARBA00022387"/>
    </source>
</evidence>
<dbReference type="PROSITE" id="PS51914">
    <property type="entry name" value="MRH"/>
    <property type="match status" value="1"/>
</dbReference>
<dbReference type="InterPro" id="IPR036607">
    <property type="entry name" value="PRKCSH"/>
</dbReference>
<evidence type="ECO:0000256" key="5">
    <source>
        <dbReference type="SAM" id="Coils"/>
    </source>
</evidence>
<accession>A0A1V6S001</accession>
<evidence type="ECO:0000256" key="4">
    <source>
        <dbReference type="ARBA" id="ARBA00023157"/>
    </source>
</evidence>
<keyword evidence="9" id="KW-1185">Reference proteome</keyword>
<keyword evidence="3" id="KW-0256">Endoplasmic reticulum</keyword>
<evidence type="ECO:0000256" key="6">
    <source>
        <dbReference type="SAM" id="SignalP"/>
    </source>
</evidence>
<organism evidence="8 9">
    <name type="scientific">Penicillium vulpinum</name>
    <dbReference type="NCBI Taxonomy" id="29845"/>
    <lineage>
        <taxon>Eukaryota</taxon>
        <taxon>Fungi</taxon>
        <taxon>Dikarya</taxon>
        <taxon>Ascomycota</taxon>
        <taxon>Pezizomycotina</taxon>
        <taxon>Eurotiomycetes</taxon>
        <taxon>Eurotiomycetidae</taxon>
        <taxon>Eurotiales</taxon>
        <taxon>Aspergillaceae</taxon>
        <taxon>Penicillium</taxon>
    </lineage>
</organism>
<evidence type="ECO:0000256" key="2">
    <source>
        <dbReference type="ARBA" id="ARBA00022729"/>
    </source>
</evidence>
<evidence type="ECO:0000313" key="8">
    <source>
        <dbReference type="EMBL" id="OQE07335.1"/>
    </source>
</evidence>
<feature type="chain" id="PRO_5013139322" description="Glucosidase 2 subunit beta" evidence="6">
    <location>
        <begin position="20"/>
        <end position="567"/>
    </location>
</feature>
<sequence>MRLPQSLLLLAATGSAAQASSDKPARPRGLSPEFAKFYQDSTTFTCISNPSVKIPFSAVNDDYCDCPDGSDEPGTSACAHISRNSPLTVADRPGDSDLDTAPALPGFYCKNKGHRPSYVPFQRINDGICDYEQCCDGSDEWARVGGTKCEDRCKEIGKQWRKQEEQNQKSMTAALRKKKDLLVDAGRQQKEIEDHIVGLEIEIQAAEVKEQSLEADLKLAQEQDRKVVRTGKGKGKVNALAKLAKGRVDELRDALVNVRRQRDEALERVKELEDILAKVKVEYNPNFNDEGVKRAVRSYEDYAAREQGTEDSNDALDRDLDEISKADGEENGINWEHWENQEDGCHDTDLVYKLAAYLPPSLVTFIEDRVISAKSFLEENGILPKADQDSSTESKAVTRARDALKAAQDTVASLKDKLRDQRADLEQDYGPSSIFRALKGVCITQDAGEYTYEHCFLESTKQNQRKGGNSVSMGKFSHVGTLNVEEVNEAGEVINVEKTMIEYTRGQSCWNGPNRSTKVILECGEENKILKTAEDEKCMYSMLVTSPAACASGEEAGNAVPRSKDEL</sequence>
<feature type="domain" description="MRH" evidence="7">
    <location>
        <begin position="430"/>
        <end position="552"/>
    </location>
</feature>
<reference evidence="9" key="1">
    <citation type="journal article" date="2017" name="Nat. Microbiol.">
        <title>Global analysis of biosynthetic gene clusters reveals vast potential of secondary metabolite production in Penicillium species.</title>
        <authorList>
            <person name="Nielsen J.C."/>
            <person name="Grijseels S."/>
            <person name="Prigent S."/>
            <person name="Ji B."/>
            <person name="Dainat J."/>
            <person name="Nielsen K.F."/>
            <person name="Frisvad J.C."/>
            <person name="Workman M."/>
            <person name="Nielsen J."/>
        </authorList>
    </citation>
    <scope>NUCLEOTIDE SEQUENCE [LARGE SCALE GENOMIC DNA]</scope>
    <source>
        <strain evidence="9">IBT 29486</strain>
    </source>
</reference>
<dbReference type="InterPro" id="IPR028146">
    <property type="entry name" value="PRKCSH_N"/>
</dbReference>
<dbReference type="InterPro" id="IPR039794">
    <property type="entry name" value="Gtb1-like"/>
</dbReference>
<name>A0A1V6S001_9EURO</name>
<feature type="coiled-coil region" evidence="5">
    <location>
        <begin position="397"/>
        <end position="424"/>
    </location>
</feature>
<dbReference type="SUPFAM" id="SSF57424">
    <property type="entry name" value="LDL receptor-like module"/>
    <property type="match status" value="1"/>
</dbReference>
<evidence type="ECO:0000256" key="3">
    <source>
        <dbReference type="ARBA" id="ARBA00022824"/>
    </source>
</evidence>